<keyword evidence="4" id="KW-1185">Reference proteome</keyword>
<evidence type="ECO:0000256" key="1">
    <source>
        <dbReference type="SAM" id="Phobius"/>
    </source>
</evidence>
<evidence type="ECO:0000313" key="3">
    <source>
        <dbReference type="EMBL" id="CAF0727595.1"/>
    </source>
</evidence>
<feature type="transmembrane region" description="Helical" evidence="1">
    <location>
        <begin position="81"/>
        <end position="108"/>
    </location>
</feature>
<feature type="chain" id="PRO_5032442889" evidence="2">
    <location>
        <begin position="20"/>
        <end position="146"/>
    </location>
</feature>
<keyword evidence="1" id="KW-0812">Transmembrane</keyword>
<gene>
    <name evidence="3" type="ORF">OXX778_LOCUS2621</name>
</gene>
<protein>
    <submittedName>
        <fullName evidence="3">Uncharacterized protein</fullName>
    </submittedName>
</protein>
<keyword evidence="1" id="KW-0472">Membrane</keyword>
<evidence type="ECO:0000313" key="4">
    <source>
        <dbReference type="Proteomes" id="UP000663879"/>
    </source>
</evidence>
<feature type="signal peptide" evidence="2">
    <location>
        <begin position="1"/>
        <end position="19"/>
    </location>
</feature>
<dbReference type="AlphaFoldDB" id="A0A813MWZ8"/>
<reference evidence="3" key="1">
    <citation type="submission" date="2021-02" db="EMBL/GenBank/DDBJ databases">
        <authorList>
            <person name="Nowell W R."/>
        </authorList>
    </citation>
    <scope>NUCLEOTIDE SEQUENCE</scope>
    <source>
        <strain evidence="3">Ploen Becks lab</strain>
    </source>
</reference>
<organism evidence="3 4">
    <name type="scientific">Brachionus calyciflorus</name>
    <dbReference type="NCBI Taxonomy" id="104777"/>
    <lineage>
        <taxon>Eukaryota</taxon>
        <taxon>Metazoa</taxon>
        <taxon>Spiralia</taxon>
        <taxon>Gnathifera</taxon>
        <taxon>Rotifera</taxon>
        <taxon>Eurotatoria</taxon>
        <taxon>Monogononta</taxon>
        <taxon>Pseudotrocha</taxon>
        <taxon>Ploima</taxon>
        <taxon>Brachionidae</taxon>
        <taxon>Brachionus</taxon>
    </lineage>
</organism>
<dbReference type="EMBL" id="CAJNOC010000210">
    <property type="protein sequence ID" value="CAF0727595.1"/>
    <property type="molecule type" value="Genomic_DNA"/>
</dbReference>
<evidence type="ECO:0000256" key="2">
    <source>
        <dbReference type="SAM" id="SignalP"/>
    </source>
</evidence>
<comment type="caution">
    <text evidence="3">The sequence shown here is derived from an EMBL/GenBank/DDBJ whole genome shotgun (WGS) entry which is preliminary data.</text>
</comment>
<name>A0A813MWZ8_9BILA</name>
<sequence>MRILIEIVILVTFILKCKSDAIVSKNCSYFSEVTKKNEFKLCQNELVCCENPLLENNVCCNPPEYQNWHAVLPVQLTLRNIIFIVFIFFGVIVIGATIITFLMGISYFMEKQKLYKPVFIYNPVNSRDIIQVPVEYQRSPGSFLSA</sequence>
<keyword evidence="2" id="KW-0732">Signal</keyword>
<keyword evidence="1" id="KW-1133">Transmembrane helix</keyword>
<proteinExistence type="predicted"/>
<accession>A0A813MWZ8</accession>
<dbReference type="Proteomes" id="UP000663879">
    <property type="component" value="Unassembled WGS sequence"/>
</dbReference>